<dbReference type="InterPro" id="IPR016169">
    <property type="entry name" value="FAD-bd_PCMH_sub2"/>
</dbReference>
<dbReference type="InterPro" id="IPR016167">
    <property type="entry name" value="FAD-bd_PCMH_sub1"/>
</dbReference>
<dbReference type="OrthoDB" id="9793944at2"/>
<accession>A0A1I4SAL4</accession>
<evidence type="ECO:0000256" key="3">
    <source>
        <dbReference type="ARBA" id="ARBA00023002"/>
    </source>
</evidence>
<dbReference type="InterPro" id="IPR036683">
    <property type="entry name" value="CO_DH_flav_C_dom_sf"/>
</dbReference>
<dbReference type="SUPFAM" id="SSF56176">
    <property type="entry name" value="FAD-binding/transporter-associated domain-like"/>
    <property type="match status" value="1"/>
</dbReference>
<evidence type="ECO:0000313" key="6">
    <source>
        <dbReference type="Proteomes" id="UP000199614"/>
    </source>
</evidence>
<proteinExistence type="predicted"/>
<keyword evidence="3" id="KW-0560">Oxidoreductase</keyword>
<dbReference type="Pfam" id="PF03450">
    <property type="entry name" value="CO_deh_flav_C"/>
    <property type="match status" value="1"/>
</dbReference>
<dbReference type="InterPro" id="IPR036318">
    <property type="entry name" value="FAD-bd_PCMH-like_sf"/>
</dbReference>
<evidence type="ECO:0000256" key="2">
    <source>
        <dbReference type="ARBA" id="ARBA00022827"/>
    </source>
</evidence>
<dbReference type="PANTHER" id="PTHR42659">
    <property type="entry name" value="XANTHINE DEHYDROGENASE SUBUNIT C-RELATED"/>
    <property type="match status" value="1"/>
</dbReference>
<dbReference type="InterPro" id="IPR051312">
    <property type="entry name" value="Diverse_Substr_Oxidored"/>
</dbReference>
<gene>
    <name evidence="5" type="ORF">SAMN05216207_1001337</name>
</gene>
<reference evidence="5 6" key="1">
    <citation type="submission" date="2016-10" db="EMBL/GenBank/DDBJ databases">
        <authorList>
            <person name="de Groot N.N."/>
        </authorList>
    </citation>
    <scope>NUCLEOTIDE SEQUENCE [LARGE SCALE GENOMIC DNA]</scope>
    <source>
        <strain evidence="5 6">CGMCC 4.1877</strain>
    </source>
</reference>
<dbReference type="GO" id="GO:0016491">
    <property type="term" value="F:oxidoreductase activity"/>
    <property type="evidence" value="ECO:0007669"/>
    <property type="project" value="UniProtKB-KW"/>
</dbReference>
<dbReference type="AlphaFoldDB" id="A0A1I4SAL4"/>
<dbReference type="PROSITE" id="PS51387">
    <property type="entry name" value="FAD_PCMH"/>
    <property type="match status" value="1"/>
</dbReference>
<dbReference type="InterPro" id="IPR016166">
    <property type="entry name" value="FAD-bd_PCMH"/>
</dbReference>
<dbReference type="Gene3D" id="3.30.43.10">
    <property type="entry name" value="Uridine Diphospho-n-acetylenolpyruvylglucosamine Reductase, domain 2"/>
    <property type="match status" value="1"/>
</dbReference>
<dbReference type="GO" id="GO:0071949">
    <property type="term" value="F:FAD binding"/>
    <property type="evidence" value="ECO:0007669"/>
    <property type="project" value="InterPro"/>
</dbReference>
<dbReference type="SMART" id="SM01092">
    <property type="entry name" value="CO_deh_flav_C"/>
    <property type="match status" value="1"/>
</dbReference>
<dbReference type="PANTHER" id="PTHR42659:SF2">
    <property type="entry name" value="XANTHINE DEHYDROGENASE SUBUNIT C-RELATED"/>
    <property type="match status" value="1"/>
</dbReference>
<dbReference type="Proteomes" id="UP000199614">
    <property type="component" value="Unassembled WGS sequence"/>
</dbReference>
<keyword evidence="6" id="KW-1185">Reference proteome</keyword>
<organism evidence="5 6">
    <name type="scientific">Pseudonocardia ammonioxydans</name>
    <dbReference type="NCBI Taxonomy" id="260086"/>
    <lineage>
        <taxon>Bacteria</taxon>
        <taxon>Bacillati</taxon>
        <taxon>Actinomycetota</taxon>
        <taxon>Actinomycetes</taxon>
        <taxon>Pseudonocardiales</taxon>
        <taxon>Pseudonocardiaceae</taxon>
        <taxon>Pseudonocardia</taxon>
    </lineage>
</organism>
<dbReference type="STRING" id="260086.SAMN05216207_1001337"/>
<dbReference type="RefSeq" id="WP_093336045.1">
    <property type="nucleotide sequence ID" value="NZ_FOUY01000001.1"/>
</dbReference>
<dbReference type="SUPFAM" id="SSF55447">
    <property type="entry name" value="CO dehydrogenase flavoprotein C-terminal domain-like"/>
    <property type="match status" value="1"/>
</dbReference>
<evidence type="ECO:0000256" key="1">
    <source>
        <dbReference type="ARBA" id="ARBA00022630"/>
    </source>
</evidence>
<keyword evidence="2" id="KW-0274">FAD</keyword>
<dbReference type="Gene3D" id="3.30.390.50">
    <property type="entry name" value="CO dehydrogenase flavoprotein, C-terminal domain"/>
    <property type="match status" value="1"/>
</dbReference>
<name>A0A1I4SAL4_PSUAM</name>
<dbReference type="InterPro" id="IPR002346">
    <property type="entry name" value="Mopterin_DH_FAD-bd"/>
</dbReference>
<feature type="domain" description="FAD-binding PCMH-type" evidence="4">
    <location>
        <begin position="1"/>
        <end position="179"/>
    </location>
</feature>
<dbReference type="Pfam" id="PF00941">
    <property type="entry name" value="FAD_binding_5"/>
    <property type="match status" value="1"/>
</dbReference>
<sequence>MIPLAFDYARPDTLDDAIALLAEKGEDASVLAGGHSLIPVMKVRLGAPEFLIDIGRLPELSYIRLDEAAGEVAIGAGTKHRDVVNSELLAAEVPLLPAVARTVGDPQIRARGTLGGTLAHADPAADLPAAVLALDGTVVLQGPRGKRSVPIGEFYTGVFTSVREPDELIVEIRIPRCGDRGWAYEKFTRRSNDWGIVGVAVSGDRIGLVNMGSTALRATATEQALAEGRPIAEAAALAAEGTEPPSDTHGTPEYRTHLVQVLTRRALETAHGQR</sequence>
<dbReference type="EMBL" id="FOUY01000001">
    <property type="protein sequence ID" value="SFM61557.1"/>
    <property type="molecule type" value="Genomic_DNA"/>
</dbReference>
<dbReference type="InterPro" id="IPR005107">
    <property type="entry name" value="CO_DH_flav_C"/>
</dbReference>
<dbReference type="FunFam" id="3.30.465.10:FF:000017">
    <property type="entry name" value="Xanthine dehydrogenase, FAD binding subunit"/>
    <property type="match status" value="1"/>
</dbReference>
<keyword evidence="1" id="KW-0285">Flavoprotein</keyword>
<evidence type="ECO:0000313" key="5">
    <source>
        <dbReference type="EMBL" id="SFM61557.1"/>
    </source>
</evidence>
<protein>
    <submittedName>
        <fullName evidence="5">Carbon-monoxide dehydrogenase medium subunit</fullName>
    </submittedName>
</protein>
<evidence type="ECO:0000259" key="4">
    <source>
        <dbReference type="PROSITE" id="PS51387"/>
    </source>
</evidence>
<dbReference type="Gene3D" id="3.30.465.10">
    <property type="match status" value="1"/>
</dbReference>